<dbReference type="AlphaFoldDB" id="A0AAU7ZBH5"/>
<keyword evidence="5" id="KW-0378">Hydrolase</keyword>
<dbReference type="RefSeq" id="WP_353068737.1">
    <property type="nucleotide sequence ID" value="NZ_CP132932.1"/>
</dbReference>
<dbReference type="PROSITE" id="PS50005">
    <property type="entry name" value="TPR"/>
    <property type="match status" value="1"/>
</dbReference>
<feature type="domain" description="Peptidase M1 membrane alanine aminopeptidase" evidence="4">
    <location>
        <begin position="298"/>
        <end position="440"/>
    </location>
</feature>
<feature type="chain" id="PRO_5043627600" evidence="3">
    <location>
        <begin position="28"/>
        <end position="660"/>
    </location>
</feature>
<reference evidence="5" key="2">
    <citation type="journal article" date="2024" name="Environ. Microbiol.">
        <title>Genome analysis and description of Tunturibacter gen. nov. expands the diversity of Terriglobia in tundra soils.</title>
        <authorList>
            <person name="Messyasz A."/>
            <person name="Mannisto M.K."/>
            <person name="Kerkhof L.J."/>
            <person name="Haggblom M.M."/>
        </authorList>
    </citation>
    <scope>NUCLEOTIDE SEQUENCE</scope>
    <source>
        <strain evidence="5">M8UP23</strain>
    </source>
</reference>
<keyword evidence="5" id="KW-0645">Protease</keyword>
<dbReference type="PANTHER" id="PTHR11533:SF174">
    <property type="entry name" value="PUROMYCIN-SENSITIVE AMINOPEPTIDASE-RELATED"/>
    <property type="match status" value="1"/>
</dbReference>
<dbReference type="InterPro" id="IPR011990">
    <property type="entry name" value="TPR-like_helical_dom_sf"/>
</dbReference>
<evidence type="ECO:0000256" key="1">
    <source>
        <dbReference type="PROSITE-ProRule" id="PRU00339"/>
    </source>
</evidence>
<dbReference type="SUPFAM" id="SSF48452">
    <property type="entry name" value="TPR-like"/>
    <property type="match status" value="1"/>
</dbReference>
<dbReference type="GO" id="GO:0016020">
    <property type="term" value="C:membrane"/>
    <property type="evidence" value="ECO:0007669"/>
    <property type="project" value="TreeGrafter"/>
</dbReference>
<keyword evidence="5" id="KW-0031">Aminopeptidase</keyword>
<dbReference type="InterPro" id="IPR050344">
    <property type="entry name" value="Peptidase_M1_aminopeptidases"/>
</dbReference>
<dbReference type="Pfam" id="PF01433">
    <property type="entry name" value="Peptidase_M1"/>
    <property type="match status" value="1"/>
</dbReference>
<dbReference type="GO" id="GO:0070006">
    <property type="term" value="F:metalloaminopeptidase activity"/>
    <property type="evidence" value="ECO:0007669"/>
    <property type="project" value="TreeGrafter"/>
</dbReference>
<dbReference type="Gene3D" id="2.60.40.1730">
    <property type="entry name" value="tricorn interacting facor f3 domain"/>
    <property type="match status" value="1"/>
</dbReference>
<accession>A0AAU7ZBH5</accession>
<dbReference type="Gene3D" id="1.10.390.10">
    <property type="entry name" value="Neutral Protease Domain 2"/>
    <property type="match status" value="1"/>
</dbReference>
<feature type="signal peptide" evidence="3">
    <location>
        <begin position="1"/>
        <end position="27"/>
    </location>
</feature>
<keyword evidence="3" id="KW-0732">Signal</keyword>
<feature type="region of interest" description="Disordered" evidence="2">
    <location>
        <begin position="639"/>
        <end position="660"/>
    </location>
</feature>
<dbReference type="SUPFAM" id="SSF63737">
    <property type="entry name" value="Leukotriene A4 hydrolase N-terminal domain"/>
    <property type="match status" value="1"/>
</dbReference>
<dbReference type="GO" id="GO:0005615">
    <property type="term" value="C:extracellular space"/>
    <property type="evidence" value="ECO:0007669"/>
    <property type="project" value="TreeGrafter"/>
</dbReference>
<keyword evidence="1" id="KW-0802">TPR repeat</keyword>
<proteinExistence type="predicted"/>
<dbReference type="GO" id="GO:0043171">
    <property type="term" value="P:peptide catabolic process"/>
    <property type="evidence" value="ECO:0007669"/>
    <property type="project" value="TreeGrafter"/>
</dbReference>
<dbReference type="PANTHER" id="PTHR11533">
    <property type="entry name" value="PROTEASE M1 ZINC METALLOPROTEASE"/>
    <property type="match status" value="1"/>
</dbReference>
<name>A0AAU7ZBH5_9BACT</name>
<dbReference type="GO" id="GO:0008270">
    <property type="term" value="F:zinc ion binding"/>
    <property type="evidence" value="ECO:0007669"/>
    <property type="project" value="InterPro"/>
</dbReference>
<dbReference type="InterPro" id="IPR042097">
    <property type="entry name" value="Aminopeptidase_N-like_N_sf"/>
</dbReference>
<dbReference type="EMBL" id="CP132932">
    <property type="protein sequence ID" value="XCB26079.1"/>
    <property type="molecule type" value="Genomic_DNA"/>
</dbReference>
<evidence type="ECO:0000256" key="3">
    <source>
        <dbReference type="SAM" id="SignalP"/>
    </source>
</evidence>
<dbReference type="SMART" id="SM00028">
    <property type="entry name" value="TPR"/>
    <property type="match status" value="3"/>
</dbReference>
<dbReference type="Gene3D" id="1.25.40.10">
    <property type="entry name" value="Tetratricopeptide repeat domain"/>
    <property type="match status" value="1"/>
</dbReference>
<dbReference type="GO" id="GO:0005737">
    <property type="term" value="C:cytoplasm"/>
    <property type="evidence" value="ECO:0007669"/>
    <property type="project" value="TreeGrafter"/>
</dbReference>
<dbReference type="InterPro" id="IPR014782">
    <property type="entry name" value="Peptidase_M1_dom"/>
</dbReference>
<dbReference type="GO" id="GO:0042277">
    <property type="term" value="F:peptide binding"/>
    <property type="evidence" value="ECO:0007669"/>
    <property type="project" value="TreeGrafter"/>
</dbReference>
<dbReference type="InterPro" id="IPR027268">
    <property type="entry name" value="Peptidase_M4/M1_CTD_sf"/>
</dbReference>
<feature type="repeat" description="TPR" evidence="1">
    <location>
        <begin position="567"/>
        <end position="600"/>
    </location>
</feature>
<dbReference type="KEGG" id="temp:RBB75_16805"/>
<dbReference type="SUPFAM" id="SSF55486">
    <property type="entry name" value="Metalloproteases ('zincins'), catalytic domain"/>
    <property type="match status" value="1"/>
</dbReference>
<organism evidence="5">
    <name type="scientific">Tunturiibacter empetritectus</name>
    <dbReference type="NCBI Taxonomy" id="3069691"/>
    <lineage>
        <taxon>Bacteria</taxon>
        <taxon>Pseudomonadati</taxon>
        <taxon>Acidobacteriota</taxon>
        <taxon>Terriglobia</taxon>
        <taxon>Terriglobales</taxon>
        <taxon>Acidobacteriaceae</taxon>
        <taxon>Tunturiibacter</taxon>
    </lineage>
</organism>
<evidence type="ECO:0000256" key="2">
    <source>
        <dbReference type="SAM" id="MobiDB-lite"/>
    </source>
</evidence>
<protein>
    <submittedName>
        <fullName evidence="5">M1 family aminopeptidase</fullName>
    </submittedName>
</protein>
<dbReference type="InterPro" id="IPR019734">
    <property type="entry name" value="TPR_rpt"/>
</dbReference>
<gene>
    <name evidence="5" type="ORF">RBB75_16805</name>
</gene>
<evidence type="ECO:0000313" key="5">
    <source>
        <dbReference type="EMBL" id="XCB26079.1"/>
    </source>
</evidence>
<sequence>MAALFRILRTTPTRVLSLCLITATVWAAPAKPQLQITSYVISADLDPSVNRLSATADVTFTALEELSTPTFELNNGLQITKVTDAQGHPLESERLTNNSTVRFTLATPLPKGASTTYHFEYSGTLKGAETSPVEGIKLASVEDPISILLYAGRWFPMTALFTNRFTAEMHIRVPSDERVVGSGSGVAAAKSLPGNRTEHIFKWAKPGFPGTIIAGKFIEPITAGNMRVYVTEKHKDHAHDFASLGEREYLFLSGTFGQPESTRMNLVELPDDAVSAAWAPEIAAIAGNRIAARNEQRLLSNTLAHQWWGSQVSPATMNDAWITNGMSRYAELMYLEDSSGKNAFQSAITDVSAGALAYDTEPLTTIGRLDPFSPQFQSMTLEKGAMVFHMLRWEMGDDVFIKFLRAILSQYADKSVHTSNVQTIAEKESSLQLEPFFAQWLDGTGAPAFADKYSVFRLGNNKGFRTIGAITQDLDLFRMPIELRIETDGKTEIRRVDVSGSDSQYSIETFGRPRRISIDPENWLLKSTPDLAVRVAVLRGQEQVAQGDLTAALIEYQKALDANKNSSLAAYRIGEIFFMQRNYQSAANSFRDALRGDGDPKWVEVWSHIELGRIFDVTGQRDRAVNEYRLAVQTNDNTQGAVNEARASMQKPYKREQTEN</sequence>
<reference evidence="5" key="1">
    <citation type="submission" date="2023-08" db="EMBL/GenBank/DDBJ databases">
        <authorList>
            <person name="Messyasz A."/>
            <person name="Mannisto M.K."/>
            <person name="Kerkhof L.J."/>
            <person name="Haggblom M."/>
        </authorList>
    </citation>
    <scope>NUCLEOTIDE SEQUENCE</scope>
    <source>
        <strain evidence="5">M8UP23</strain>
    </source>
</reference>
<evidence type="ECO:0000259" key="4">
    <source>
        <dbReference type="Pfam" id="PF01433"/>
    </source>
</evidence>